<protein>
    <submittedName>
        <fullName evidence="3">Methyltransferase domain-containing protein</fullName>
    </submittedName>
</protein>
<accession>A0ABR4PW67</accession>
<name>A0ABR4PW67_9HELO</name>
<dbReference type="PANTHER" id="PTHR43591">
    <property type="entry name" value="METHYLTRANSFERASE"/>
    <property type="match status" value="1"/>
</dbReference>
<dbReference type="Proteomes" id="UP001629113">
    <property type="component" value="Unassembled WGS sequence"/>
</dbReference>
<evidence type="ECO:0000313" key="4">
    <source>
        <dbReference type="Proteomes" id="UP001629113"/>
    </source>
</evidence>
<feature type="region of interest" description="Disordered" evidence="1">
    <location>
        <begin position="1"/>
        <end position="75"/>
    </location>
</feature>
<feature type="domain" description="Methyltransferase type 11" evidence="2">
    <location>
        <begin position="718"/>
        <end position="788"/>
    </location>
</feature>
<keyword evidence="4" id="KW-1185">Reference proteome</keyword>
<dbReference type="Gene3D" id="3.40.50.150">
    <property type="entry name" value="Vaccinia Virus protein VP39"/>
    <property type="match status" value="1"/>
</dbReference>
<dbReference type="SUPFAM" id="SSF53335">
    <property type="entry name" value="S-adenosyl-L-methionine-dependent methyltransferases"/>
    <property type="match status" value="1"/>
</dbReference>
<dbReference type="InterPro" id="IPR013216">
    <property type="entry name" value="Methyltransf_11"/>
</dbReference>
<gene>
    <name evidence="3" type="ORF">PVAG01_01111</name>
</gene>
<feature type="compositionally biased region" description="Basic and acidic residues" evidence="1">
    <location>
        <begin position="44"/>
        <end position="53"/>
    </location>
</feature>
<evidence type="ECO:0000313" key="3">
    <source>
        <dbReference type="EMBL" id="KAL3427602.1"/>
    </source>
</evidence>
<comment type="caution">
    <text evidence="3">The sequence shown here is derived from an EMBL/GenBank/DDBJ whole genome shotgun (WGS) entry which is preliminary data.</text>
</comment>
<feature type="region of interest" description="Disordered" evidence="1">
    <location>
        <begin position="391"/>
        <end position="424"/>
    </location>
</feature>
<dbReference type="EMBL" id="JBFCZG010000001">
    <property type="protein sequence ID" value="KAL3427602.1"/>
    <property type="molecule type" value="Genomic_DNA"/>
</dbReference>
<evidence type="ECO:0000256" key="1">
    <source>
        <dbReference type="SAM" id="MobiDB-lite"/>
    </source>
</evidence>
<keyword evidence="3" id="KW-0489">Methyltransferase</keyword>
<organism evidence="3 4">
    <name type="scientific">Phlyctema vagabunda</name>
    <dbReference type="NCBI Taxonomy" id="108571"/>
    <lineage>
        <taxon>Eukaryota</taxon>
        <taxon>Fungi</taxon>
        <taxon>Dikarya</taxon>
        <taxon>Ascomycota</taxon>
        <taxon>Pezizomycotina</taxon>
        <taxon>Leotiomycetes</taxon>
        <taxon>Helotiales</taxon>
        <taxon>Dermateaceae</taxon>
        <taxon>Phlyctema</taxon>
    </lineage>
</organism>
<dbReference type="GO" id="GO:0008168">
    <property type="term" value="F:methyltransferase activity"/>
    <property type="evidence" value="ECO:0007669"/>
    <property type="project" value="UniProtKB-KW"/>
</dbReference>
<dbReference type="GO" id="GO:0032259">
    <property type="term" value="P:methylation"/>
    <property type="evidence" value="ECO:0007669"/>
    <property type="project" value="UniProtKB-KW"/>
</dbReference>
<feature type="compositionally biased region" description="Polar residues" evidence="1">
    <location>
        <begin position="210"/>
        <end position="232"/>
    </location>
</feature>
<dbReference type="InterPro" id="IPR029063">
    <property type="entry name" value="SAM-dependent_MTases_sf"/>
</dbReference>
<dbReference type="Pfam" id="PF08241">
    <property type="entry name" value="Methyltransf_11"/>
    <property type="match status" value="1"/>
</dbReference>
<feature type="compositionally biased region" description="Basic and acidic residues" evidence="1">
    <location>
        <begin position="124"/>
        <end position="137"/>
    </location>
</feature>
<feature type="region of interest" description="Disordered" evidence="1">
    <location>
        <begin position="210"/>
        <end position="254"/>
    </location>
</feature>
<reference evidence="3 4" key="1">
    <citation type="submission" date="2024-06" db="EMBL/GenBank/DDBJ databases">
        <title>Complete genome of Phlyctema vagabunda strain 19-DSS-EL-015.</title>
        <authorList>
            <person name="Fiorenzani C."/>
        </authorList>
    </citation>
    <scope>NUCLEOTIDE SEQUENCE [LARGE SCALE GENOMIC DNA]</scope>
    <source>
        <strain evidence="3 4">19-DSS-EL-015</strain>
    </source>
</reference>
<sequence>MATLDFLPASTYKPPSPMQAQRRRRSLNTIMEDDEESVRNSMTEVKRGRDRSPQKAHWLSPLSDHFPTPRGNHFMSAPIPPSPTISDSICESPTPSSAPWTRDSFTTDATEFDDLYDVSDEEIERKRNARTRQDPVRRLSNKSRRSSTGSANSRASLPALVIPGAQVRAPGNGDRWPGVEAYKMLTSPVPPTPPAKVPMSPAIFSYLQSQEVPSSSAPPSLDGSLSSEQMAQLSAPPTPDIGNDSEDEDGWGTGVQLQPGALATLQALSGGDDLFEQQTEQVIEISQNEPVRVREMQQSLPPLVTAIRRNDSIVLSPEQQRAMSSLTRLEIPSPGGFFSALSPRARHTWHLVAITPDSAHPPSSTTAEHFYKTPWTSQPVERIVEVPETMSDGLPTARPNFTQQDSGSTIRPTPKHQDSSGSDETVINIPVQAPAAEEELVADEILPDHTMGYQQKLQDAAVMNIDRTGMWLAAQSSYLSALINPTEERDDEVALLQRANSVRASIVSVEPTDSPPRKTVRFSEIITTSNDVVAVPIPIGFSKQESTYYRAFQLFLQRTRYRDTFVHRMPRFEALQAQRVSFPAAHRNQLLGKYQLSVVPLSAKRRMSANVARGDEVTTEDPVKLKRDQEREAMAQMSAASWNVMAIKLLNGGRLIAAPVAKRLARLSSMGPKFDGTPRDRARILDLGGQAACDWAWHCAAEYPNTKVYTVTTKALRQLSNSNIRGPSNHRQVAVNRLTRLPFKDNQFDLICAREIHSILRCQGENGQDEWDLCLKECMRILKPGGYLEFSIMDSDIVNAGPIGLAKSVEFGFNLKTLGYDPTPSKAWLGRMKRAGFVNIKRAWLFLPMGTGVEKVVDRDSLGVEVKLELEAMVQGSTNNVASVAGLVGGWAWEKWLLRCKVQTLGPDSTIDGVQDIFEEGRACGAGWRSVCGWARKPLDHF</sequence>
<feature type="compositionally biased region" description="Polar residues" evidence="1">
    <location>
        <begin position="399"/>
        <end position="411"/>
    </location>
</feature>
<dbReference type="PANTHER" id="PTHR43591:SF92">
    <property type="entry name" value="METHYLTRANSFERASE TYPE 11 DOMAIN-CONTAINING PROTEIN"/>
    <property type="match status" value="1"/>
</dbReference>
<feature type="compositionally biased region" description="Polar residues" evidence="1">
    <location>
        <begin position="146"/>
        <end position="155"/>
    </location>
</feature>
<proteinExistence type="predicted"/>
<feature type="region of interest" description="Disordered" evidence="1">
    <location>
        <begin position="124"/>
        <end position="157"/>
    </location>
</feature>
<evidence type="ECO:0000259" key="2">
    <source>
        <dbReference type="Pfam" id="PF08241"/>
    </source>
</evidence>
<keyword evidence="3" id="KW-0808">Transferase</keyword>